<dbReference type="KEGG" id="bgt:106058234"/>
<dbReference type="Proteomes" id="UP000076420">
    <property type="component" value="Unassembled WGS sequence"/>
</dbReference>
<evidence type="ECO:0008006" key="3">
    <source>
        <dbReference type="Google" id="ProtNLM"/>
    </source>
</evidence>
<gene>
    <name evidence="1" type="primary">106058234</name>
</gene>
<protein>
    <recommendedName>
        <fullName evidence="3">IgGFc-binding protein N-terminal domain-containing protein</fullName>
    </recommendedName>
</protein>
<reference evidence="1" key="1">
    <citation type="submission" date="2020-05" db="UniProtKB">
        <authorList>
            <consortium name="EnsemblMetazoa"/>
        </authorList>
    </citation>
    <scope>IDENTIFICATION</scope>
    <source>
        <strain evidence="1">BB02</strain>
    </source>
</reference>
<dbReference type="EnsemblMetazoa" id="BGLB020777-RA">
    <property type="protein sequence ID" value="BGLB020777-PA"/>
    <property type="gene ID" value="BGLB020777"/>
</dbReference>
<evidence type="ECO:0000313" key="2">
    <source>
        <dbReference type="Proteomes" id="UP000076420"/>
    </source>
</evidence>
<evidence type="ECO:0000313" key="1">
    <source>
        <dbReference type="EnsemblMetazoa" id="BGLB020777-PA"/>
    </source>
</evidence>
<sequence>MEYFNPMQDVCYELPTLIATNITKKSLYYTPSESYGYRWLFRLTAALPFTVMVVLQRGLGEAETFTAVPVQGWGQHYVIFTLETHFAIILINSQKPQMIILTLSSPDNDLKFQVGEHEYKKGESMIFNLE</sequence>
<name>A0A2C9KKN1_BIOGL</name>
<dbReference type="OrthoDB" id="6043890at2759"/>
<organism evidence="1 2">
    <name type="scientific">Biomphalaria glabrata</name>
    <name type="common">Bloodfluke planorb</name>
    <name type="synonym">Freshwater snail</name>
    <dbReference type="NCBI Taxonomy" id="6526"/>
    <lineage>
        <taxon>Eukaryota</taxon>
        <taxon>Metazoa</taxon>
        <taxon>Spiralia</taxon>
        <taxon>Lophotrochozoa</taxon>
        <taxon>Mollusca</taxon>
        <taxon>Gastropoda</taxon>
        <taxon>Heterobranchia</taxon>
        <taxon>Euthyneura</taxon>
        <taxon>Panpulmonata</taxon>
        <taxon>Hygrophila</taxon>
        <taxon>Lymnaeoidea</taxon>
        <taxon>Planorbidae</taxon>
        <taxon>Biomphalaria</taxon>
    </lineage>
</organism>
<proteinExistence type="predicted"/>
<dbReference type="VEuPathDB" id="VectorBase:BGLB020777"/>
<accession>A0A2C9KKN1</accession>
<dbReference type="VEuPathDB" id="VectorBase:BGLAX_040584"/>
<dbReference type="AlphaFoldDB" id="A0A2C9KKN1"/>